<sequence>MGDSLGLSISISADLAAARNLVRDYATAAGMPADRADLLALAVNEAVTNVLDHGGEGGTLNACVDGPGITVEVVDNAGVLRSEHLHRTPGPHPTRGMGLFVIRRVCDRIQLDHPDGRSRLRLFMGFSAP</sequence>
<keyword evidence="1" id="KW-0808">Transferase</keyword>
<evidence type="ECO:0000256" key="1">
    <source>
        <dbReference type="ARBA" id="ARBA00022527"/>
    </source>
</evidence>
<reference evidence="4" key="1">
    <citation type="journal article" date="2019" name="Int. J. Syst. Evol. Microbiol.">
        <title>The Global Catalogue of Microorganisms (GCM) 10K type strain sequencing project: providing services to taxonomists for standard genome sequencing and annotation.</title>
        <authorList>
            <consortium name="The Broad Institute Genomics Platform"/>
            <consortium name="The Broad Institute Genome Sequencing Center for Infectious Disease"/>
            <person name="Wu L."/>
            <person name="Ma J."/>
        </authorList>
    </citation>
    <scope>NUCLEOTIDE SEQUENCE [LARGE SCALE GENOMIC DNA]</scope>
    <source>
        <strain evidence="4">JCM 17326</strain>
    </source>
</reference>
<organism evidence="3 4">
    <name type="scientific">Nonomuraea rosea</name>
    <dbReference type="NCBI Taxonomy" id="638574"/>
    <lineage>
        <taxon>Bacteria</taxon>
        <taxon>Bacillati</taxon>
        <taxon>Actinomycetota</taxon>
        <taxon>Actinomycetes</taxon>
        <taxon>Streptosporangiales</taxon>
        <taxon>Streptosporangiaceae</taxon>
        <taxon>Nonomuraea</taxon>
    </lineage>
</organism>
<keyword evidence="1" id="KW-0723">Serine/threonine-protein kinase</keyword>
<protein>
    <recommendedName>
        <fullName evidence="2">Histidine kinase/HSP90-like ATPase domain-containing protein</fullName>
    </recommendedName>
</protein>
<name>A0ABP6YGA2_9ACTN</name>
<dbReference type="PANTHER" id="PTHR35526">
    <property type="entry name" value="ANTI-SIGMA-F FACTOR RSBW-RELATED"/>
    <property type="match status" value="1"/>
</dbReference>
<evidence type="ECO:0000313" key="3">
    <source>
        <dbReference type="EMBL" id="GAA3582937.1"/>
    </source>
</evidence>
<dbReference type="Gene3D" id="3.30.565.10">
    <property type="entry name" value="Histidine kinase-like ATPase, C-terminal domain"/>
    <property type="match status" value="1"/>
</dbReference>
<evidence type="ECO:0000259" key="2">
    <source>
        <dbReference type="Pfam" id="PF13581"/>
    </source>
</evidence>
<proteinExistence type="predicted"/>
<dbReference type="InterPro" id="IPR036890">
    <property type="entry name" value="HATPase_C_sf"/>
</dbReference>
<dbReference type="CDD" id="cd16936">
    <property type="entry name" value="HATPase_RsbW-like"/>
    <property type="match status" value="1"/>
</dbReference>
<dbReference type="SUPFAM" id="SSF55874">
    <property type="entry name" value="ATPase domain of HSP90 chaperone/DNA topoisomerase II/histidine kinase"/>
    <property type="match status" value="1"/>
</dbReference>
<dbReference type="PANTHER" id="PTHR35526:SF3">
    <property type="entry name" value="ANTI-SIGMA-F FACTOR RSBW"/>
    <property type="match status" value="1"/>
</dbReference>
<feature type="domain" description="Histidine kinase/HSP90-like ATPase" evidence="2">
    <location>
        <begin position="13"/>
        <end position="122"/>
    </location>
</feature>
<accession>A0ABP6YGA2</accession>
<dbReference type="EMBL" id="BAABDQ010000020">
    <property type="protein sequence ID" value="GAA3582937.1"/>
    <property type="molecule type" value="Genomic_DNA"/>
</dbReference>
<dbReference type="Proteomes" id="UP001500630">
    <property type="component" value="Unassembled WGS sequence"/>
</dbReference>
<evidence type="ECO:0000313" key="4">
    <source>
        <dbReference type="Proteomes" id="UP001500630"/>
    </source>
</evidence>
<dbReference type="RefSeq" id="WP_345569506.1">
    <property type="nucleotide sequence ID" value="NZ_BAABDQ010000020.1"/>
</dbReference>
<keyword evidence="1" id="KW-0418">Kinase</keyword>
<dbReference type="InterPro" id="IPR050267">
    <property type="entry name" value="Anti-sigma-factor_SerPK"/>
</dbReference>
<comment type="caution">
    <text evidence="3">The sequence shown here is derived from an EMBL/GenBank/DDBJ whole genome shotgun (WGS) entry which is preliminary data.</text>
</comment>
<gene>
    <name evidence="3" type="ORF">GCM10022419_075840</name>
</gene>
<keyword evidence="4" id="KW-1185">Reference proteome</keyword>
<dbReference type="InterPro" id="IPR003594">
    <property type="entry name" value="HATPase_dom"/>
</dbReference>
<dbReference type="Pfam" id="PF13581">
    <property type="entry name" value="HATPase_c_2"/>
    <property type="match status" value="1"/>
</dbReference>